<comment type="caution">
    <text evidence="2">The sequence shown here is derived from an EMBL/GenBank/DDBJ whole genome shotgun (WGS) entry which is preliminary data.</text>
</comment>
<accession>A0ABS5KJW3</accession>
<dbReference type="EMBL" id="JAAFYZ010000013">
    <property type="protein sequence ID" value="MBS2546472.1"/>
    <property type="molecule type" value="Genomic_DNA"/>
</dbReference>
<dbReference type="Pfam" id="PF05995">
    <property type="entry name" value="CDO_I"/>
    <property type="match status" value="1"/>
</dbReference>
<dbReference type="Gene3D" id="2.60.120.10">
    <property type="entry name" value="Jelly Rolls"/>
    <property type="match status" value="1"/>
</dbReference>
<protein>
    <submittedName>
        <fullName evidence="2">Cysteine dioxygenase family protein</fullName>
    </submittedName>
</protein>
<dbReference type="Proteomes" id="UP000730482">
    <property type="component" value="Unassembled WGS sequence"/>
</dbReference>
<dbReference type="SUPFAM" id="SSF51182">
    <property type="entry name" value="RmlC-like cupins"/>
    <property type="match status" value="1"/>
</dbReference>
<evidence type="ECO:0000313" key="2">
    <source>
        <dbReference type="EMBL" id="MBS2546472.1"/>
    </source>
</evidence>
<evidence type="ECO:0000256" key="1">
    <source>
        <dbReference type="ARBA" id="ARBA00006622"/>
    </source>
</evidence>
<evidence type="ECO:0000313" key="3">
    <source>
        <dbReference type="Proteomes" id="UP000730482"/>
    </source>
</evidence>
<keyword evidence="3" id="KW-1185">Reference proteome</keyword>
<keyword evidence="2" id="KW-0223">Dioxygenase</keyword>
<dbReference type="InterPro" id="IPR010300">
    <property type="entry name" value="CDO_1"/>
</dbReference>
<keyword evidence="2" id="KW-0560">Oxidoreductase</keyword>
<organism evidence="2 3">
    <name type="scientific">Catenulispora pinistramenti</name>
    <dbReference type="NCBI Taxonomy" id="2705254"/>
    <lineage>
        <taxon>Bacteria</taxon>
        <taxon>Bacillati</taxon>
        <taxon>Actinomycetota</taxon>
        <taxon>Actinomycetes</taxon>
        <taxon>Catenulisporales</taxon>
        <taxon>Catenulisporaceae</taxon>
        <taxon>Catenulispora</taxon>
    </lineage>
</organism>
<dbReference type="GO" id="GO:0051213">
    <property type="term" value="F:dioxygenase activity"/>
    <property type="evidence" value="ECO:0007669"/>
    <property type="project" value="UniProtKB-KW"/>
</dbReference>
<sequence length="168" mass="18471">MFSAALTQTPDLDIAEPFLHDLVLPDRPLWTPTQLRDLTVALANGVNAERLRPLVRYTEPQRWWTRLALTRGVEVWLLSWLPGQGTRPHDHGGAAGSFTVLVGEVQEEHRYPGAPIGVRRMGVGQGLGFGGDRAHVVRQAGNGPAATVHAYSPPLLPTREYESLEDLV</sequence>
<reference evidence="2 3" key="1">
    <citation type="submission" date="2020-02" db="EMBL/GenBank/DDBJ databases">
        <title>Acidophilic actinobacteria isolated from forest soil.</title>
        <authorList>
            <person name="Golinska P."/>
        </authorList>
    </citation>
    <scope>NUCLEOTIDE SEQUENCE [LARGE SCALE GENOMIC DNA]</scope>
    <source>
        <strain evidence="2 3">NL8</strain>
    </source>
</reference>
<name>A0ABS5KJW3_9ACTN</name>
<comment type="similarity">
    <text evidence="1">Belongs to the cysteine dioxygenase family.</text>
</comment>
<gene>
    <name evidence="2" type="ORF">KGQ19_06300</name>
</gene>
<dbReference type="RefSeq" id="WP_212008119.1">
    <property type="nucleotide sequence ID" value="NZ_JAAFYZ010000013.1"/>
</dbReference>
<dbReference type="InterPro" id="IPR011051">
    <property type="entry name" value="RmlC_Cupin_sf"/>
</dbReference>
<dbReference type="CDD" id="cd10548">
    <property type="entry name" value="cupin_CDO"/>
    <property type="match status" value="1"/>
</dbReference>
<proteinExistence type="inferred from homology"/>
<dbReference type="InterPro" id="IPR014710">
    <property type="entry name" value="RmlC-like_jellyroll"/>
</dbReference>